<gene>
    <name evidence="3" type="ORF">C8046_10895</name>
</gene>
<dbReference type="InterPro" id="IPR036237">
    <property type="entry name" value="Xyl_isomerase-like_sf"/>
</dbReference>
<proteinExistence type="predicted"/>
<evidence type="ECO:0000256" key="1">
    <source>
        <dbReference type="ARBA" id="ARBA00023277"/>
    </source>
</evidence>
<keyword evidence="3" id="KW-0413">Isomerase</keyword>
<evidence type="ECO:0000313" key="4">
    <source>
        <dbReference type="Proteomes" id="UP000245166"/>
    </source>
</evidence>
<dbReference type="OrthoDB" id="9785907at2"/>
<dbReference type="SUPFAM" id="SSF51658">
    <property type="entry name" value="Xylose isomerase-like"/>
    <property type="match status" value="1"/>
</dbReference>
<dbReference type="RefSeq" id="WP_109229459.1">
    <property type="nucleotide sequence ID" value="NZ_PYHR01000002.1"/>
</dbReference>
<dbReference type="GO" id="GO:0016853">
    <property type="term" value="F:isomerase activity"/>
    <property type="evidence" value="ECO:0007669"/>
    <property type="project" value="UniProtKB-KW"/>
</dbReference>
<sequence>MRLQHPSGRTVHLGYCTNVHAAHDVDGIVTQLATYARPVRERLGTSSLSVGTWLSADAVHTLRHDAGALARLRDGLREAGGEVVTVNAFPYGAFQAPVVKHAVYHPDWTTTERLTYTADAAWVLARLLPDDVARGSISTLPLAWREPWDAAGSAVARDNLARLTDELAAIERETGRSIQVGLEPEPGCVVETVEQAVVALDGLDTSRLGVCLDLCHLATGFGTASDAVDRLAAAGVPIVKAQVSAALHVEDPADDESRAALAEFAEDRFLHQVRVPAGSGVSDPAEDGWDDLPDALGSASGATAAATGAATDPWRVHFHVPLHAEAQAPGLRSTTAELRDSLDVLLGGPAPLVDHLEVESYTWGVLPAAQRPTTDAALVAGIAAELAWASDHLATLGLTPELA</sequence>
<protein>
    <submittedName>
        <fullName evidence="3">Xylose isomerase</fullName>
    </submittedName>
</protein>
<reference evidence="3 4" key="1">
    <citation type="submission" date="2018-03" db="EMBL/GenBank/DDBJ databases">
        <title>Genome assembly of novel Miniimonas species PCH200.</title>
        <authorList>
            <person name="Thakur V."/>
            <person name="Kumar V."/>
            <person name="Singh D."/>
        </authorList>
    </citation>
    <scope>NUCLEOTIDE SEQUENCE [LARGE SCALE GENOMIC DNA]</scope>
    <source>
        <strain evidence="3 4">PCH200</strain>
    </source>
</reference>
<dbReference type="AlphaFoldDB" id="A0A2U1ZVR9"/>
<evidence type="ECO:0000313" key="3">
    <source>
        <dbReference type="EMBL" id="PWD51078.1"/>
    </source>
</evidence>
<accession>A0A2U1ZVR9</accession>
<dbReference type="NCBIfam" id="NF035939">
    <property type="entry name" value="TIM_EboE"/>
    <property type="match status" value="1"/>
</dbReference>
<dbReference type="Gene3D" id="3.20.20.150">
    <property type="entry name" value="Divalent-metal-dependent TIM barrel enzymes"/>
    <property type="match status" value="1"/>
</dbReference>
<keyword evidence="1" id="KW-0119">Carbohydrate metabolism</keyword>
<name>A0A2U1ZVR9_9MICO</name>
<dbReference type="InterPro" id="IPR013022">
    <property type="entry name" value="Xyl_isomerase-like_TIM-brl"/>
</dbReference>
<dbReference type="EMBL" id="PYHR01000002">
    <property type="protein sequence ID" value="PWD51078.1"/>
    <property type="molecule type" value="Genomic_DNA"/>
</dbReference>
<keyword evidence="4" id="KW-1185">Reference proteome</keyword>
<comment type="caution">
    <text evidence="3">The sequence shown here is derived from an EMBL/GenBank/DDBJ whole genome shotgun (WGS) entry which is preliminary data.</text>
</comment>
<organism evidence="3 4">
    <name type="scientific">Serinibacter arcticus</name>
    <dbReference type="NCBI Taxonomy" id="1655435"/>
    <lineage>
        <taxon>Bacteria</taxon>
        <taxon>Bacillati</taxon>
        <taxon>Actinomycetota</taxon>
        <taxon>Actinomycetes</taxon>
        <taxon>Micrococcales</taxon>
        <taxon>Beutenbergiaceae</taxon>
        <taxon>Serinibacter</taxon>
    </lineage>
</organism>
<dbReference type="Pfam" id="PF01261">
    <property type="entry name" value="AP_endonuc_2"/>
    <property type="match status" value="1"/>
</dbReference>
<evidence type="ECO:0000259" key="2">
    <source>
        <dbReference type="Pfam" id="PF01261"/>
    </source>
</evidence>
<dbReference type="Proteomes" id="UP000245166">
    <property type="component" value="Unassembled WGS sequence"/>
</dbReference>
<feature type="domain" description="Xylose isomerase-like TIM barrel" evidence="2">
    <location>
        <begin position="66"/>
        <end position="281"/>
    </location>
</feature>